<proteinExistence type="predicted"/>
<dbReference type="InterPro" id="IPR014710">
    <property type="entry name" value="RmlC-like_jellyroll"/>
</dbReference>
<dbReference type="CDD" id="cd02209">
    <property type="entry name" value="cupin_XRE_C"/>
    <property type="match status" value="1"/>
</dbReference>
<feature type="domain" description="HTH cro/C1-type" evidence="2">
    <location>
        <begin position="16"/>
        <end position="70"/>
    </location>
</feature>
<keyword evidence="1" id="KW-0238">DNA-binding</keyword>
<dbReference type="InterPro" id="IPR011051">
    <property type="entry name" value="RmlC_Cupin_sf"/>
</dbReference>
<dbReference type="EMBL" id="BAAAPH010000005">
    <property type="protein sequence ID" value="GAA1561651.1"/>
    <property type="molecule type" value="Genomic_DNA"/>
</dbReference>
<dbReference type="PROSITE" id="PS50943">
    <property type="entry name" value="HTH_CROC1"/>
    <property type="match status" value="1"/>
</dbReference>
<dbReference type="Proteomes" id="UP001501705">
    <property type="component" value="Unassembled WGS sequence"/>
</dbReference>
<evidence type="ECO:0000313" key="3">
    <source>
        <dbReference type="EMBL" id="GAA1561651.1"/>
    </source>
</evidence>
<evidence type="ECO:0000256" key="1">
    <source>
        <dbReference type="ARBA" id="ARBA00023125"/>
    </source>
</evidence>
<keyword evidence="4" id="KW-1185">Reference proteome</keyword>
<dbReference type="SMART" id="SM00530">
    <property type="entry name" value="HTH_XRE"/>
    <property type="match status" value="1"/>
</dbReference>
<dbReference type="CDD" id="cd00093">
    <property type="entry name" value="HTH_XRE"/>
    <property type="match status" value="1"/>
</dbReference>
<dbReference type="InterPro" id="IPR001387">
    <property type="entry name" value="Cro/C1-type_HTH"/>
</dbReference>
<comment type="caution">
    <text evidence="3">The sequence shown here is derived from an EMBL/GenBank/DDBJ whole genome shotgun (WGS) entry which is preliminary data.</text>
</comment>
<dbReference type="InterPro" id="IPR050807">
    <property type="entry name" value="TransReg_Diox_bact_type"/>
</dbReference>
<dbReference type="SUPFAM" id="SSF47413">
    <property type="entry name" value="lambda repressor-like DNA-binding domains"/>
    <property type="match status" value="1"/>
</dbReference>
<evidence type="ECO:0000313" key="4">
    <source>
        <dbReference type="Proteomes" id="UP001501705"/>
    </source>
</evidence>
<dbReference type="PANTHER" id="PTHR46797:SF10">
    <property type="entry name" value="BLR1115 PROTEIN"/>
    <property type="match status" value="1"/>
</dbReference>
<evidence type="ECO:0000259" key="2">
    <source>
        <dbReference type="PROSITE" id="PS50943"/>
    </source>
</evidence>
<dbReference type="SUPFAM" id="SSF51182">
    <property type="entry name" value="RmlC-like cupins"/>
    <property type="match status" value="1"/>
</dbReference>
<accession>A0ABP4NK21</accession>
<name>A0ABP4NK21_9ACTN</name>
<sequence length="194" mass="21049">MATVIDDLSRSLAATVQQARTAQDLSVNALAERSGVSRAMIGKIERGEAQPTAVLLGKLSGALGMTLSELVTRAENTGELLRRAADQPVWTDPVTGYHRRAVSPVTDGPLELVEVELPAGASISYPVDAYIFKYQQLWILDGWLRFHEGSQIHELRTGDCLQLGPPSATTFHNPGTTPCRYLVALVKGRGWLGR</sequence>
<dbReference type="Pfam" id="PF01381">
    <property type="entry name" value="HTH_3"/>
    <property type="match status" value="1"/>
</dbReference>
<organism evidence="3 4">
    <name type="scientific">Kribbella hippodromi</name>
    <dbReference type="NCBI Taxonomy" id="434347"/>
    <lineage>
        <taxon>Bacteria</taxon>
        <taxon>Bacillati</taxon>
        <taxon>Actinomycetota</taxon>
        <taxon>Actinomycetes</taxon>
        <taxon>Propionibacteriales</taxon>
        <taxon>Kribbellaceae</taxon>
        <taxon>Kribbella</taxon>
    </lineage>
</organism>
<reference evidence="4" key="1">
    <citation type="journal article" date="2019" name="Int. J. Syst. Evol. Microbiol.">
        <title>The Global Catalogue of Microorganisms (GCM) 10K type strain sequencing project: providing services to taxonomists for standard genome sequencing and annotation.</title>
        <authorList>
            <consortium name="The Broad Institute Genomics Platform"/>
            <consortium name="The Broad Institute Genome Sequencing Center for Infectious Disease"/>
            <person name="Wu L."/>
            <person name="Ma J."/>
        </authorList>
    </citation>
    <scope>NUCLEOTIDE SEQUENCE [LARGE SCALE GENOMIC DNA]</scope>
    <source>
        <strain evidence="4">JCM 15572</strain>
    </source>
</reference>
<dbReference type="Gene3D" id="2.60.120.10">
    <property type="entry name" value="Jelly Rolls"/>
    <property type="match status" value="1"/>
</dbReference>
<dbReference type="PANTHER" id="PTHR46797">
    <property type="entry name" value="HTH-TYPE TRANSCRIPTIONAL REGULATOR"/>
    <property type="match status" value="1"/>
</dbReference>
<protein>
    <submittedName>
        <fullName evidence="3">Helix-turn-helix domain-containing protein</fullName>
    </submittedName>
</protein>
<dbReference type="Gene3D" id="1.10.260.40">
    <property type="entry name" value="lambda repressor-like DNA-binding domains"/>
    <property type="match status" value="1"/>
</dbReference>
<gene>
    <name evidence="3" type="ORF">GCM10009804_18020</name>
</gene>
<dbReference type="InterPro" id="IPR010982">
    <property type="entry name" value="Lambda_DNA-bd_dom_sf"/>
</dbReference>